<organism evidence="2 3">
    <name type="scientific">Candidatus Aphodomorpha intestinavium</name>
    <dbReference type="NCBI Taxonomy" id="2840672"/>
    <lineage>
        <taxon>Bacteria</taxon>
        <taxon>Bacillati</taxon>
        <taxon>Bacillota</taxon>
        <taxon>Clostridia</taxon>
        <taxon>Eubacteriales</taxon>
        <taxon>Candidatus Aphodomorpha</taxon>
    </lineage>
</organism>
<dbReference type="Proteomes" id="UP000824128">
    <property type="component" value="Unassembled WGS sequence"/>
</dbReference>
<dbReference type="InterPro" id="IPR006680">
    <property type="entry name" value="Amidohydro-rel"/>
</dbReference>
<evidence type="ECO:0000313" key="2">
    <source>
        <dbReference type="EMBL" id="HIU94320.1"/>
    </source>
</evidence>
<dbReference type="AlphaFoldDB" id="A0A9D1N3D0"/>
<comment type="caution">
    <text evidence="2">The sequence shown here is derived from an EMBL/GenBank/DDBJ whole genome shotgun (WGS) entry which is preliminary data.</text>
</comment>
<protein>
    <submittedName>
        <fullName evidence="2">Amidohydrolase family protein</fullName>
    </submittedName>
</protein>
<dbReference type="GO" id="GO:0016787">
    <property type="term" value="F:hydrolase activity"/>
    <property type="evidence" value="ECO:0007669"/>
    <property type="project" value="InterPro"/>
</dbReference>
<dbReference type="InterPro" id="IPR032466">
    <property type="entry name" value="Metal_Hydrolase"/>
</dbReference>
<evidence type="ECO:0000259" key="1">
    <source>
        <dbReference type="Pfam" id="PF04909"/>
    </source>
</evidence>
<sequence>MVLKKLDVHVHVQLEHEYPVYMRQGATPPTCDELREMYDRTGVEKGLALPGVSPEHGSDQLTNRDARLAAAQHPETIGWWFCNIDPRWLTNSPEADLSIPMMYYKSLGAKGIGELTANLPFDDPLMENLFGHAEKCGLPVLFHIGFPHNDYGVVDDLGLPRLEGALHKFPKLPFIAHSQKWWSEISGDNTEALRGARPQTPVAPGGRAVELLRSCRNLFGDLSAASGQNAIMRDPAFGYRFLEEFQDKLFYGTDYCCRGQRFILSEFLDEGVETGRISQKAYNKICRENLLALVGE</sequence>
<feature type="domain" description="Amidohydrolase-related" evidence="1">
    <location>
        <begin position="7"/>
        <end position="289"/>
    </location>
</feature>
<evidence type="ECO:0000313" key="3">
    <source>
        <dbReference type="Proteomes" id="UP000824128"/>
    </source>
</evidence>
<accession>A0A9D1N3D0</accession>
<dbReference type="Gene3D" id="3.20.20.140">
    <property type="entry name" value="Metal-dependent hydrolases"/>
    <property type="match status" value="1"/>
</dbReference>
<dbReference type="Pfam" id="PF04909">
    <property type="entry name" value="Amidohydro_2"/>
    <property type="match status" value="1"/>
</dbReference>
<reference evidence="2" key="1">
    <citation type="submission" date="2020-10" db="EMBL/GenBank/DDBJ databases">
        <authorList>
            <person name="Gilroy R."/>
        </authorList>
    </citation>
    <scope>NUCLEOTIDE SEQUENCE</scope>
    <source>
        <strain evidence="2">ChiGjej2B2-16831</strain>
    </source>
</reference>
<dbReference type="EMBL" id="DVNZ01000132">
    <property type="protein sequence ID" value="HIU94320.1"/>
    <property type="molecule type" value="Genomic_DNA"/>
</dbReference>
<name>A0A9D1N3D0_9FIRM</name>
<gene>
    <name evidence="2" type="ORF">IAD24_04095</name>
</gene>
<proteinExistence type="predicted"/>
<reference evidence="2" key="2">
    <citation type="journal article" date="2021" name="PeerJ">
        <title>Extensive microbial diversity within the chicken gut microbiome revealed by metagenomics and culture.</title>
        <authorList>
            <person name="Gilroy R."/>
            <person name="Ravi A."/>
            <person name="Getino M."/>
            <person name="Pursley I."/>
            <person name="Horton D.L."/>
            <person name="Alikhan N.F."/>
            <person name="Baker D."/>
            <person name="Gharbi K."/>
            <person name="Hall N."/>
            <person name="Watson M."/>
            <person name="Adriaenssens E.M."/>
            <person name="Foster-Nyarko E."/>
            <person name="Jarju S."/>
            <person name="Secka A."/>
            <person name="Antonio M."/>
            <person name="Oren A."/>
            <person name="Chaudhuri R.R."/>
            <person name="La Ragione R."/>
            <person name="Hildebrand F."/>
            <person name="Pallen M.J."/>
        </authorList>
    </citation>
    <scope>NUCLEOTIDE SEQUENCE</scope>
    <source>
        <strain evidence="2">ChiGjej2B2-16831</strain>
    </source>
</reference>
<dbReference type="SUPFAM" id="SSF51556">
    <property type="entry name" value="Metallo-dependent hydrolases"/>
    <property type="match status" value="1"/>
</dbReference>